<dbReference type="EMBL" id="LUCM01004327">
    <property type="protein sequence ID" value="KAA0194528.1"/>
    <property type="molecule type" value="Genomic_DNA"/>
</dbReference>
<protein>
    <submittedName>
        <fullName evidence="10">Mitochondrial dicarboxylate transporter</fullName>
    </submittedName>
</protein>
<dbReference type="GO" id="GO:0016020">
    <property type="term" value="C:membrane"/>
    <property type="evidence" value="ECO:0007669"/>
    <property type="project" value="UniProtKB-SubCell"/>
</dbReference>
<keyword evidence="7 8" id="KW-0472">Membrane</keyword>
<dbReference type="Gene3D" id="1.50.40.10">
    <property type="entry name" value="Mitochondrial carrier domain"/>
    <property type="match status" value="1"/>
</dbReference>
<organism evidence="10 11">
    <name type="scientific">Fasciolopsis buskii</name>
    <dbReference type="NCBI Taxonomy" id="27845"/>
    <lineage>
        <taxon>Eukaryota</taxon>
        <taxon>Metazoa</taxon>
        <taxon>Spiralia</taxon>
        <taxon>Lophotrochozoa</taxon>
        <taxon>Platyhelminthes</taxon>
        <taxon>Trematoda</taxon>
        <taxon>Digenea</taxon>
        <taxon>Plagiorchiida</taxon>
        <taxon>Echinostomata</taxon>
        <taxon>Echinostomatoidea</taxon>
        <taxon>Fasciolidae</taxon>
        <taxon>Fasciolopsis</taxon>
    </lineage>
</organism>
<evidence type="ECO:0000256" key="6">
    <source>
        <dbReference type="ARBA" id="ARBA00022989"/>
    </source>
</evidence>
<dbReference type="InterPro" id="IPR023395">
    <property type="entry name" value="MCP_dom_sf"/>
</dbReference>
<dbReference type="SUPFAM" id="SSF103506">
    <property type="entry name" value="Mitochondrial carrier"/>
    <property type="match status" value="1"/>
</dbReference>
<proteinExistence type="inferred from homology"/>
<feature type="repeat" description="Solcar" evidence="8">
    <location>
        <begin position="14"/>
        <end position="98"/>
    </location>
</feature>
<name>A0A8E0S2M6_9TREM</name>
<reference evidence="10" key="1">
    <citation type="submission" date="2019-05" db="EMBL/GenBank/DDBJ databases">
        <title>Annotation for the trematode Fasciolopsis buski.</title>
        <authorList>
            <person name="Choi Y.-J."/>
        </authorList>
    </citation>
    <scope>NUCLEOTIDE SEQUENCE</scope>
    <source>
        <strain evidence="10">HT</strain>
        <tissue evidence="10">Whole worm</tissue>
    </source>
</reference>
<evidence type="ECO:0000313" key="11">
    <source>
        <dbReference type="Proteomes" id="UP000728185"/>
    </source>
</evidence>
<dbReference type="PROSITE" id="PS50920">
    <property type="entry name" value="SOLCAR"/>
    <property type="match status" value="3"/>
</dbReference>
<accession>A0A8E0S2M6</accession>
<feature type="repeat" description="Solcar" evidence="8">
    <location>
        <begin position="208"/>
        <end position="317"/>
    </location>
</feature>
<evidence type="ECO:0000256" key="4">
    <source>
        <dbReference type="ARBA" id="ARBA00022692"/>
    </source>
</evidence>
<dbReference type="Pfam" id="PF00153">
    <property type="entry name" value="Mito_carr"/>
    <property type="match status" value="3"/>
</dbReference>
<evidence type="ECO:0000313" key="10">
    <source>
        <dbReference type="EMBL" id="KAA0194528.1"/>
    </source>
</evidence>
<dbReference type="PANTHER" id="PTHR45618">
    <property type="entry name" value="MITOCHONDRIAL DICARBOXYLATE CARRIER-RELATED"/>
    <property type="match status" value="1"/>
</dbReference>
<keyword evidence="11" id="KW-1185">Reference proteome</keyword>
<evidence type="ECO:0000256" key="7">
    <source>
        <dbReference type="ARBA" id="ARBA00023136"/>
    </source>
</evidence>
<dbReference type="InterPro" id="IPR050391">
    <property type="entry name" value="Mito_Metabolite_Transporter"/>
</dbReference>
<evidence type="ECO:0000256" key="5">
    <source>
        <dbReference type="ARBA" id="ARBA00022737"/>
    </source>
</evidence>
<keyword evidence="3 9" id="KW-0813">Transport</keyword>
<comment type="caution">
    <text evidence="10">The sequence shown here is derived from an EMBL/GenBank/DDBJ whole genome shotgun (WGS) entry which is preliminary data.</text>
</comment>
<evidence type="ECO:0000256" key="2">
    <source>
        <dbReference type="ARBA" id="ARBA00006375"/>
    </source>
</evidence>
<keyword evidence="6" id="KW-1133">Transmembrane helix</keyword>
<gene>
    <name evidence="10" type="ORF">FBUS_05651</name>
</gene>
<keyword evidence="5" id="KW-0677">Repeat</keyword>
<dbReference type="AlphaFoldDB" id="A0A8E0S2M6"/>
<comment type="subcellular location">
    <subcellularLocation>
        <location evidence="1">Membrane</location>
        <topology evidence="1">Multi-pass membrane protein</topology>
    </subcellularLocation>
</comment>
<keyword evidence="4 8" id="KW-0812">Transmembrane</keyword>
<evidence type="ECO:0000256" key="1">
    <source>
        <dbReference type="ARBA" id="ARBA00004141"/>
    </source>
</evidence>
<dbReference type="InterPro" id="IPR018108">
    <property type="entry name" value="MCP_transmembrane"/>
</dbReference>
<dbReference type="Proteomes" id="UP000728185">
    <property type="component" value="Unassembled WGS sequence"/>
</dbReference>
<dbReference type="OrthoDB" id="448427at2759"/>
<evidence type="ECO:0000256" key="8">
    <source>
        <dbReference type="PROSITE-ProRule" id="PRU00282"/>
    </source>
</evidence>
<evidence type="ECO:0000256" key="9">
    <source>
        <dbReference type="RuleBase" id="RU000488"/>
    </source>
</evidence>
<sequence>MTDQGTTTVASPQPKRVARWYFGGLASGMAAGVTHPLDLVKVIMQTPGAKNPTFVRVAIRVIQSDGLLGLYNGISASLLRQVTYSLPRFGLYEVYKNSFGQSRKLAFYEQLSIAGVSGLVGGICGQPADLVNVRMQNDMKRPPAERRNYRHCFDGLARVYRHGGLSELYAGVTMMAGRSALMTVGQAVGYDQWKNFLLRTGYFDDVLSTHLCAGVGAAGAAVLLTQPFDVMKTRMQNAPPGQYEGVLSVVKDLLATSSDSVPSKGPNSNHGSVQVNPSLLRRAFAFTAFFKGITPAFVRIGPHTILLFIFKEQLTIYFGFQKSM</sequence>
<comment type="similarity">
    <text evidence="2 9">Belongs to the mitochondrial carrier (TC 2.A.29) family.</text>
</comment>
<evidence type="ECO:0000256" key="3">
    <source>
        <dbReference type="ARBA" id="ARBA00022448"/>
    </source>
</evidence>
<feature type="repeat" description="Solcar" evidence="8">
    <location>
        <begin position="109"/>
        <end position="196"/>
    </location>
</feature>